<sequence>MPGQLEIIATKKVTATDDLYQLIDFLNRNLKDRDVVFGLSKSDEANKLVVTIYRTE</sequence>
<dbReference type="Pfam" id="PF14084">
    <property type="entry name" value="DUF4264"/>
    <property type="match status" value="1"/>
</dbReference>
<protein>
    <submittedName>
        <fullName evidence="1">YpmA family protein</fullName>
    </submittedName>
</protein>
<dbReference type="RefSeq" id="WP_347436373.1">
    <property type="nucleotide sequence ID" value="NZ_CP089291.1"/>
</dbReference>
<dbReference type="PIRSF" id="PIRSF036698">
    <property type="entry name" value="UCP036698"/>
    <property type="match status" value="1"/>
</dbReference>
<proteinExistence type="predicted"/>
<organism evidence="1 2">
    <name type="scientific">Fodinisporobacter ferrooxydans</name>
    <dbReference type="NCBI Taxonomy" id="2901836"/>
    <lineage>
        <taxon>Bacteria</taxon>
        <taxon>Bacillati</taxon>
        <taxon>Bacillota</taxon>
        <taxon>Bacilli</taxon>
        <taxon>Bacillales</taxon>
        <taxon>Alicyclobacillaceae</taxon>
        <taxon>Fodinisporobacter</taxon>
    </lineage>
</organism>
<dbReference type="EMBL" id="CP089291">
    <property type="protein sequence ID" value="UOF89683.1"/>
    <property type="molecule type" value="Genomic_DNA"/>
</dbReference>
<name>A0ABY4CGN0_9BACL</name>
<reference evidence="1" key="1">
    <citation type="submission" date="2021-12" db="EMBL/GenBank/DDBJ databases">
        <title>Alicyclobacillaceae gen. nov., sp. nov., isolated from chalcocite enrichment system.</title>
        <authorList>
            <person name="Jiang Z."/>
        </authorList>
    </citation>
    <scope>NUCLEOTIDE SEQUENCE</scope>
    <source>
        <strain evidence="1">MYW30-H2</strain>
    </source>
</reference>
<evidence type="ECO:0000313" key="2">
    <source>
        <dbReference type="Proteomes" id="UP000830167"/>
    </source>
</evidence>
<dbReference type="Proteomes" id="UP000830167">
    <property type="component" value="Chromosome"/>
</dbReference>
<dbReference type="InterPro" id="IPR012190">
    <property type="entry name" value="UCP036698"/>
</dbReference>
<gene>
    <name evidence="1" type="ORF">LSG31_17625</name>
</gene>
<accession>A0ABY4CGN0</accession>
<keyword evidence="2" id="KW-1185">Reference proteome</keyword>
<evidence type="ECO:0000313" key="1">
    <source>
        <dbReference type="EMBL" id="UOF89683.1"/>
    </source>
</evidence>